<reference evidence="5" key="1">
    <citation type="submission" date="2018-06" db="EMBL/GenBank/DDBJ databases">
        <authorList>
            <person name="Zhirakovskaya E."/>
        </authorList>
    </citation>
    <scope>NUCLEOTIDE SEQUENCE</scope>
</reference>
<dbReference type="InterPro" id="IPR045247">
    <property type="entry name" value="Oye-like"/>
</dbReference>
<dbReference type="FunFam" id="3.20.20.70:FF:000059">
    <property type="entry name" value="N-ethylmaleimide reductase, FMN-linked"/>
    <property type="match status" value="1"/>
</dbReference>
<dbReference type="Pfam" id="PF00724">
    <property type="entry name" value="Oxidored_FMN"/>
    <property type="match status" value="1"/>
</dbReference>
<name>A0A3B0WMP9_9ZZZZ</name>
<dbReference type="AlphaFoldDB" id="A0A3B0WMP9"/>
<keyword evidence="3" id="KW-0560">Oxidoreductase</keyword>
<evidence type="ECO:0000256" key="1">
    <source>
        <dbReference type="ARBA" id="ARBA00001917"/>
    </source>
</evidence>
<dbReference type="PANTHER" id="PTHR22893:SF91">
    <property type="entry name" value="NADPH DEHYDROGENASE 2-RELATED"/>
    <property type="match status" value="1"/>
</dbReference>
<evidence type="ECO:0000256" key="3">
    <source>
        <dbReference type="ARBA" id="ARBA00023002"/>
    </source>
</evidence>
<gene>
    <name evidence="5" type="ORF">MNBD_GAMMA05-1170</name>
</gene>
<evidence type="ECO:0000259" key="4">
    <source>
        <dbReference type="Pfam" id="PF00724"/>
    </source>
</evidence>
<dbReference type="Gene3D" id="3.20.20.70">
    <property type="entry name" value="Aldolase class I"/>
    <property type="match status" value="1"/>
</dbReference>
<protein>
    <submittedName>
        <fullName evidence="5">NADH:flavin oxidoreductase/NADH oxidase</fullName>
    </submittedName>
</protein>
<accession>A0A3B0WMP9</accession>
<comment type="similarity">
    <text evidence="2">Belongs to the NADH:flavin oxidoreductase/NADH oxidase family.</text>
</comment>
<dbReference type="InterPro" id="IPR013785">
    <property type="entry name" value="Aldolase_TIM"/>
</dbReference>
<proteinExistence type="inferred from homology"/>
<dbReference type="GO" id="GO:0016628">
    <property type="term" value="F:oxidoreductase activity, acting on the CH-CH group of donors, NAD or NADP as acceptor"/>
    <property type="evidence" value="ECO:0007669"/>
    <property type="project" value="UniProtKB-ARBA"/>
</dbReference>
<dbReference type="PANTHER" id="PTHR22893">
    <property type="entry name" value="NADH OXIDOREDUCTASE-RELATED"/>
    <property type="match status" value="1"/>
</dbReference>
<dbReference type="SUPFAM" id="SSF51395">
    <property type="entry name" value="FMN-linked oxidoreductases"/>
    <property type="match status" value="1"/>
</dbReference>
<dbReference type="InterPro" id="IPR001155">
    <property type="entry name" value="OxRdtase_FMN_N"/>
</dbReference>
<dbReference type="EMBL" id="UOFE01000035">
    <property type="protein sequence ID" value="VAW53633.1"/>
    <property type="molecule type" value="Genomic_DNA"/>
</dbReference>
<evidence type="ECO:0000313" key="5">
    <source>
        <dbReference type="EMBL" id="VAW53633.1"/>
    </source>
</evidence>
<dbReference type="GO" id="GO:0010181">
    <property type="term" value="F:FMN binding"/>
    <property type="evidence" value="ECO:0007669"/>
    <property type="project" value="InterPro"/>
</dbReference>
<feature type="domain" description="NADH:flavin oxidoreductase/NADH oxidase N-terminal" evidence="4">
    <location>
        <begin position="2"/>
        <end position="335"/>
    </location>
</feature>
<sequence length="359" mass="39561">MKIFEAYDLSGIKLKNRLVMSPMTRSRAVNNIPNDLMAKYYSQRAGAGLIITEGVAPSANGLGYPRIPGIYNQKQIQGWKKITDAVHEKGGKIFIQLMHTGRVSHPENMEENTTILAPSAIAAAGEMYTDSKGMQPLPVPKEITLKEIEQAQLEYVKAAENAITAGFDGVELHGANGYLIDQFINTGSNTRTDVYGGNMVNRCRFAIEVAQKVVNAIGENRTGIRLSPYGTYNDMALFDGMENTFEYLAEELAKLRLSYAHIVDHSSQGAPEVTDTVKRKIQKSFGGNIIASGGLDKEKAELILEQQKGDLVAFGQAFLANPDLVNKFKNNLPLNSPNYDFFFTPGEKGYTDYPFVTDK</sequence>
<evidence type="ECO:0000256" key="2">
    <source>
        <dbReference type="ARBA" id="ARBA00005979"/>
    </source>
</evidence>
<dbReference type="GO" id="GO:0005829">
    <property type="term" value="C:cytosol"/>
    <property type="evidence" value="ECO:0007669"/>
    <property type="project" value="UniProtKB-ARBA"/>
</dbReference>
<dbReference type="CDD" id="cd02933">
    <property type="entry name" value="OYE_like_FMN"/>
    <property type="match status" value="1"/>
</dbReference>
<comment type="cofactor">
    <cofactor evidence="1">
        <name>FMN</name>
        <dbReference type="ChEBI" id="CHEBI:58210"/>
    </cofactor>
</comment>
<organism evidence="5">
    <name type="scientific">hydrothermal vent metagenome</name>
    <dbReference type="NCBI Taxonomy" id="652676"/>
    <lineage>
        <taxon>unclassified sequences</taxon>
        <taxon>metagenomes</taxon>
        <taxon>ecological metagenomes</taxon>
    </lineage>
</organism>